<evidence type="ECO:0000259" key="1">
    <source>
        <dbReference type="Pfam" id="PF13454"/>
    </source>
</evidence>
<evidence type="ECO:0000313" key="2">
    <source>
        <dbReference type="EMBL" id="QOR47294.1"/>
    </source>
</evidence>
<dbReference type="SUPFAM" id="SSF51905">
    <property type="entry name" value="FAD/NAD(P)-binding domain"/>
    <property type="match status" value="1"/>
</dbReference>
<dbReference type="EMBL" id="CP063212">
    <property type="protein sequence ID" value="QOR47294.1"/>
    <property type="molecule type" value="Genomic_DNA"/>
</dbReference>
<dbReference type="Proteomes" id="UP000594961">
    <property type="component" value="Chromosome"/>
</dbReference>
<protein>
    <submittedName>
        <fullName evidence="2">FAD/NAD(P)-binding protein</fullName>
    </submittedName>
</protein>
<accession>A0A7M1R0Q0</accession>
<sequence length="534" mass="57826">MEIAIIGAGPRGLSALHAVAAEVTAPLRVHLFGALDNAGARVIGQGTPFYPDQPGFSRLNAHSEIVDTFAVDRQQTADGFTGERAQHGHRAPQPIVGMSFDEWSDEPGEDFPPRRKVGRYFSYAADVVIDALPANIDLVEHRKALDVGGEPGAWVVTCPDGVVNVQELLLTTGHADHARTPLTARDVAHIADRLVTDPYPVSSLDDIAPGSRVATRGAGLTFVDVSLALTEGRGGQFSPDGRRYTPSGREPEILATNRDGAFPDAKPPLDVVLNDIPARRWEAARAAIMCSLDLGELMDVLRELTVDVLRARGFPDPEHAYDDVMAGPQPGPGRARERLAEAVAAARGEGKVPARIVMSETWQEVMAEIGRRVEGKIFPAEQWKELKRAYGLVKKSSYGPPLINSQKILTLVETGLIDTRHLDAGIDALKLPERVDVFVDCVLPPAGFWPGAYPALSQIENYLSAWSGKDVNRTGVRIDAAGSVLDAHEAPIPGLAAIGRMTEDWVIDNDNLDALAHPHTRLWARRIARLAQER</sequence>
<dbReference type="Pfam" id="PF13454">
    <property type="entry name" value="NAD_binding_9"/>
    <property type="match status" value="1"/>
</dbReference>
<organism evidence="2 3">
    <name type="scientific">Trueperella pecoris</name>
    <dbReference type="NCBI Taxonomy" id="2733571"/>
    <lineage>
        <taxon>Bacteria</taxon>
        <taxon>Bacillati</taxon>
        <taxon>Actinomycetota</taxon>
        <taxon>Actinomycetes</taxon>
        <taxon>Actinomycetales</taxon>
        <taxon>Actinomycetaceae</taxon>
        <taxon>Trueperella</taxon>
    </lineage>
</organism>
<dbReference type="InterPro" id="IPR038732">
    <property type="entry name" value="HpyO/CreE_NAD-binding"/>
</dbReference>
<dbReference type="RefSeq" id="WP_197552356.1">
    <property type="nucleotide sequence ID" value="NZ_CP063212.1"/>
</dbReference>
<reference evidence="2 3" key="1">
    <citation type="submission" date="2020-10" db="EMBL/GenBank/DDBJ databases">
        <title>Trueperella pecoris sp. nov. isolated from bovine and porcine specimens.</title>
        <authorList>
            <person name="Schoenecker L."/>
            <person name="Schnydrig P."/>
            <person name="Brodard I."/>
            <person name="Thomann A."/>
            <person name="Hemphill A."/>
            <person name="Rodriguez-Campos S."/>
            <person name="Perreten V."/>
            <person name="Jores J."/>
            <person name="Kittl S."/>
        </authorList>
    </citation>
    <scope>NUCLEOTIDE SEQUENCE [LARGE SCALE GENOMIC DNA]</scope>
    <source>
        <strain evidence="2 3">19OD0592</strain>
    </source>
</reference>
<evidence type="ECO:0000313" key="3">
    <source>
        <dbReference type="Proteomes" id="UP000594961"/>
    </source>
</evidence>
<dbReference type="AlphaFoldDB" id="A0A7M1R0Q0"/>
<dbReference type="InterPro" id="IPR052189">
    <property type="entry name" value="L-asp_N-monooxygenase_NS-form"/>
</dbReference>
<dbReference type="PANTHER" id="PTHR40254">
    <property type="entry name" value="BLR0577 PROTEIN"/>
    <property type="match status" value="1"/>
</dbReference>
<dbReference type="InterPro" id="IPR036188">
    <property type="entry name" value="FAD/NAD-bd_sf"/>
</dbReference>
<proteinExistence type="predicted"/>
<feature type="domain" description="FAD-dependent urate hydroxylase HpyO/Asp monooxygenase CreE-like FAD/NAD(P)-binding" evidence="1">
    <location>
        <begin position="4"/>
        <end position="174"/>
    </location>
</feature>
<dbReference type="PANTHER" id="PTHR40254:SF1">
    <property type="entry name" value="BLR0577 PROTEIN"/>
    <property type="match status" value="1"/>
</dbReference>
<name>A0A7M1R0Q0_9ACTO</name>
<gene>
    <name evidence="2" type="ORF">INS90_08505</name>
</gene>